<dbReference type="CDD" id="cd09120">
    <property type="entry name" value="PLDc_DNaseII_1"/>
    <property type="match status" value="1"/>
</dbReference>
<feature type="signal peptide" evidence="3">
    <location>
        <begin position="1"/>
        <end position="18"/>
    </location>
</feature>
<reference evidence="4" key="1">
    <citation type="submission" date="2024-06" db="EMBL/GenBank/DDBJ databases">
        <authorList>
            <person name="Liu X."/>
            <person name="Lenzi L."/>
            <person name="Haldenby T S."/>
            <person name="Uol C."/>
        </authorList>
    </citation>
    <scope>NUCLEOTIDE SEQUENCE</scope>
</reference>
<dbReference type="EMBL" id="CAXLJL010000002">
    <property type="protein sequence ID" value="CAL5129575.1"/>
    <property type="molecule type" value="Genomic_DNA"/>
</dbReference>
<evidence type="ECO:0000313" key="5">
    <source>
        <dbReference type="Proteomes" id="UP001497525"/>
    </source>
</evidence>
<dbReference type="GO" id="GO:0004531">
    <property type="term" value="F:deoxyribonuclease II activity"/>
    <property type="evidence" value="ECO:0007669"/>
    <property type="project" value="InterPro"/>
</dbReference>
<sequence length="409" mass="46266">MGAHLPVLLCVLLSICSSHSISCLDDEGNPVEWFVGYKFPDSYKYAYIQPGSNGWKVSDHSINKSGMLRRTFELMYSLRNSSDGIYGMYNDAKPQLHTVHDVWWGHMKGAFAFQLPATGFWIIHSIPKLSQKPDTYSFPESGHVYGQHFSCFSLNGSDLNKIVTQLIISRPLFQDTYVSSAIANEYPDLKLLLENKKVATNLSNVQHFASRNGSLQMLHFSKSVAYGKDLYASLVAPRLGFALNVETWRHAEEGGNEPSYCEAKHLWVLNIQSLQFRGLNISFPNFADHAKWATTIMPIDGGKSTKMWICLGDINRQFSQFRRGGGTMCIQSEAIWTVFNDLIVKRENCKTPPKSRVFGSYQSGSMETIVWDICYRRVSGTYSFVKNLIDYLFYTLEPVEISSPSSPPF</sequence>
<dbReference type="AlphaFoldDB" id="A0AAV2SX84"/>
<name>A0AAV2SX84_CALDB</name>
<protein>
    <submittedName>
        <fullName evidence="4">Uncharacterized protein</fullName>
    </submittedName>
</protein>
<evidence type="ECO:0000256" key="2">
    <source>
        <dbReference type="ARBA" id="ARBA00022801"/>
    </source>
</evidence>
<evidence type="ECO:0000256" key="3">
    <source>
        <dbReference type="SAM" id="SignalP"/>
    </source>
</evidence>
<dbReference type="PANTHER" id="PTHR10858:SF23">
    <property type="entry name" value="DEOXYRIBONUCLEASE II"/>
    <property type="match status" value="1"/>
</dbReference>
<gene>
    <name evidence="4" type="ORF">CDAUBV1_LOCUS616</name>
</gene>
<dbReference type="Pfam" id="PF03265">
    <property type="entry name" value="DNase_II"/>
    <property type="match status" value="1"/>
</dbReference>
<feature type="chain" id="PRO_5043920837" evidence="3">
    <location>
        <begin position="19"/>
        <end position="409"/>
    </location>
</feature>
<comment type="similarity">
    <text evidence="1">Belongs to the DNase II family.</text>
</comment>
<keyword evidence="3" id="KW-0732">Signal</keyword>
<comment type="caution">
    <text evidence="4">The sequence shown here is derived from an EMBL/GenBank/DDBJ whole genome shotgun (WGS) entry which is preliminary data.</text>
</comment>
<dbReference type="InterPro" id="IPR004947">
    <property type="entry name" value="DNase_II"/>
</dbReference>
<dbReference type="Proteomes" id="UP001497525">
    <property type="component" value="Unassembled WGS sequence"/>
</dbReference>
<evidence type="ECO:0000256" key="1">
    <source>
        <dbReference type="ARBA" id="ARBA00007527"/>
    </source>
</evidence>
<accession>A0AAV2SX84</accession>
<keyword evidence="2" id="KW-0378">Hydrolase</keyword>
<proteinExistence type="inferred from homology"/>
<dbReference type="PANTHER" id="PTHR10858">
    <property type="entry name" value="DEOXYRIBONUCLEASE II"/>
    <property type="match status" value="1"/>
</dbReference>
<organism evidence="4 5">
    <name type="scientific">Calicophoron daubneyi</name>
    <name type="common">Rumen fluke</name>
    <name type="synonym">Paramphistomum daubneyi</name>
    <dbReference type="NCBI Taxonomy" id="300641"/>
    <lineage>
        <taxon>Eukaryota</taxon>
        <taxon>Metazoa</taxon>
        <taxon>Spiralia</taxon>
        <taxon>Lophotrochozoa</taxon>
        <taxon>Platyhelminthes</taxon>
        <taxon>Trematoda</taxon>
        <taxon>Digenea</taxon>
        <taxon>Plagiorchiida</taxon>
        <taxon>Pronocephalata</taxon>
        <taxon>Paramphistomoidea</taxon>
        <taxon>Paramphistomidae</taxon>
        <taxon>Calicophoron</taxon>
    </lineage>
</organism>
<dbReference type="GO" id="GO:0006309">
    <property type="term" value="P:apoptotic DNA fragmentation"/>
    <property type="evidence" value="ECO:0007669"/>
    <property type="project" value="TreeGrafter"/>
</dbReference>
<evidence type="ECO:0000313" key="4">
    <source>
        <dbReference type="EMBL" id="CAL5129575.1"/>
    </source>
</evidence>